<organism evidence="1 2">
    <name type="scientific">Vararia minispora EC-137</name>
    <dbReference type="NCBI Taxonomy" id="1314806"/>
    <lineage>
        <taxon>Eukaryota</taxon>
        <taxon>Fungi</taxon>
        <taxon>Dikarya</taxon>
        <taxon>Basidiomycota</taxon>
        <taxon>Agaricomycotina</taxon>
        <taxon>Agaricomycetes</taxon>
        <taxon>Russulales</taxon>
        <taxon>Lachnocladiaceae</taxon>
        <taxon>Vararia</taxon>
    </lineage>
</organism>
<reference evidence="1" key="1">
    <citation type="submission" date="2021-02" db="EMBL/GenBank/DDBJ databases">
        <authorList>
            <consortium name="DOE Joint Genome Institute"/>
            <person name="Ahrendt S."/>
            <person name="Looney B.P."/>
            <person name="Miyauchi S."/>
            <person name="Morin E."/>
            <person name="Drula E."/>
            <person name="Courty P.E."/>
            <person name="Chicoki N."/>
            <person name="Fauchery L."/>
            <person name="Kohler A."/>
            <person name="Kuo A."/>
            <person name="Labutti K."/>
            <person name="Pangilinan J."/>
            <person name="Lipzen A."/>
            <person name="Riley R."/>
            <person name="Andreopoulos W."/>
            <person name="He G."/>
            <person name="Johnson J."/>
            <person name="Barry K.W."/>
            <person name="Grigoriev I.V."/>
            <person name="Nagy L."/>
            <person name="Hibbett D."/>
            <person name="Henrissat B."/>
            <person name="Matheny P.B."/>
            <person name="Labbe J."/>
            <person name="Martin F."/>
        </authorList>
    </citation>
    <scope>NUCLEOTIDE SEQUENCE</scope>
    <source>
        <strain evidence="1">EC-137</strain>
    </source>
</reference>
<name>A0ACB8QGH3_9AGAM</name>
<reference evidence="1" key="2">
    <citation type="journal article" date="2022" name="New Phytol.">
        <title>Evolutionary transition to the ectomycorrhizal habit in the genomes of a hyperdiverse lineage of mushroom-forming fungi.</title>
        <authorList>
            <person name="Looney B."/>
            <person name="Miyauchi S."/>
            <person name="Morin E."/>
            <person name="Drula E."/>
            <person name="Courty P.E."/>
            <person name="Kohler A."/>
            <person name="Kuo A."/>
            <person name="LaButti K."/>
            <person name="Pangilinan J."/>
            <person name="Lipzen A."/>
            <person name="Riley R."/>
            <person name="Andreopoulos W."/>
            <person name="He G."/>
            <person name="Johnson J."/>
            <person name="Nolan M."/>
            <person name="Tritt A."/>
            <person name="Barry K.W."/>
            <person name="Grigoriev I.V."/>
            <person name="Nagy L.G."/>
            <person name="Hibbett D."/>
            <person name="Henrissat B."/>
            <person name="Matheny P.B."/>
            <person name="Labbe J."/>
            <person name="Martin F.M."/>
        </authorList>
    </citation>
    <scope>NUCLEOTIDE SEQUENCE</scope>
    <source>
        <strain evidence="1">EC-137</strain>
    </source>
</reference>
<keyword evidence="2" id="KW-1185">Reference proteome</keyword>
<accession>A0ACB8QGH3</accession>
<gene>
    <name evidence="1" type="ORF">K488DRAFT_79454</name>
</gene>
<dbReference type="EMBL" id="MU273606">
    <property type="protein sequence ID" value="KAI0030780.1"/>
    <property type="molecule type" value="Genomic_DNA"/>
</dbReference>
<dbReference type="Proteomes" id="UP000814128">
    <property type="component" value="Unassembled WGS sequence"/>
</dbReference>
<sequence>MTRYTNVGRKRTYVAAGFNYREPELEPEASTSALPAETDPATTADAPPKKKRKKSKKEKGENVRVKGDDAGDASRTGDSEADTGEGEGGENGVSAKSAKGKKGKEKVGRKQKGTRRKDAADRAAATEKRRLKRIAERHVNKVCFACREMGHAAQMCPNVKQEGDSGQAAVNIAGICYRCGSKKHTLSRCKKPVDEANPLPFASCFVCKGKGHLASSCPQNKEKGIYPNGGSCKLCGETNHLARDCPMRKADINAGSVFLGIGREAGADEDDFHTFRRKNVQVDRELQGEERIRKSAKVRAGKHSGIVKAFGFVPQAKAKKVVNF</sequence>
<evidence type="ECO:0000313" key="1">
    <source>
        <dbReference type="EMBL" id="KAI0030780.1"/>
    </source>
</evidence>
<proteinExistence type="predicted"/>
<protein>
    <submittedName>
        <fullName evidence="1">Uncharacterized protein</fullName>
    </submittedName>
</protein>
<evidence type="ECO:0000313" key="2">
    <source>
        <dbReference type="Proteomes" id="UP000814128"/>
    </source>
</evidence>
<comment type="caution">
    <text evidence="1">The sequence shown here is derived from an EMBL/GenBank/DDBJ whole genome shotgun (WGS) entry which is preliminary data.</text>
</comment>